<organism evidence="1 2">
    <name type="scientific">Nonomuraea solani</name>
    <dbReference type="NCBI Taxonomy" id="1144553"/>
    <lineage>
        <taxon>Bacteria</taxon>
        <taxon>Bacillati</taxon>
        <taxon>Actinomycetota</taxon>
        <taxon>Actinomycetes</taxon>
        <taxon>Streptosporangiales</taxon>
        <taxon>Streptosporangiaceae</taxon>
        <taxon>Nonomuraea</taxon>
    </lineage>
</organism>
<reference evidence="1 2" key="1">
    <citation type="submission" date="2016-10" db="EMBL/GenBank/DDBJ databases">
        <authorList>
            <person name="de Groot N.N."/>
        </authorList>
    </citation>
    <scope>NUCLEOTIDE SEQUENCE [LARGE SCALE GENOMIC DNA]</scope>
    <source>
        <strain evidence="1 2">CGMCC 4.7037</strain>
    </source>
</reference>
<protein>
    <submittedName>
        <fullName evidence="1">Uncharacterized protein</fullName>
    </submittedName>
</protein>
<proteinExistence type="predicted"/>
<dbReference type="EMBL" id="FNVT01000017">
    <property type="protein sequence ID" value="SEH00697.1"/>
    <property type="molecule type" value="Genomic_DNA"/>
</dbReference>
<evidence type="ECO:0000313" key="1">
    <source>
        <dbReference type="EMBL" id="SEH00697.1"/>
    </source>
</evidence>
<sequence>MRGAYVSFQRTESSIPKGMTLLETVQASDHTP</sequence>
<gene>
    <name evidence="1" type="ORF">SAMN05444920_117128</name>
</gene>
<keyword evidence="2" id="KW-1185">Reference proteome</keyword>
<dbReference type="AlphaFoldDB" id="A0A1H6ES52"/>
<accession>A0A1H6ES52</accession>
<evidence type="ECO:0000313" key="2">
    <source>
        <dbReference type="Proteomes" id="UP000236732"/>
    </source>
</evidence>
<name>A0A1H6ES52_9ACTN</name>
<dbReference type="Proteomes" id="UP000236732">
    <property type="component" value="Unassembled WGS sequence"/>
</dbReference>